<gene>
    <name evidence="1" type="ORF">G0Q07_01270</name>
</gene>
<sequence length="83" mass="10112">MLQSPYEQKSEEFKEKLLEVEKKHIKYFEERDPVFESDGERDHLHNHWVLWTQSDRVKFGFAHNSDLPDEIKKDCIDVFDQVF</sequence>
<dbReference type="RefSeq" id="WP_163344375.1">
    <property type="nucleotide sequence ID" value="NZ_CP048409.1"/>
</dbReference>
<proteinExistence type="predicted"/>
<evidence type="ECO:0000313" key="1">
    <source>
        <dbReference type="EMBL" id="QIA06442.1"/>
    </source>
</evidence>
<evidence type="ECO:0000313" key="2">
    <source>
        <dbReference type="Proteomes" id="UP000474630"/>
    </source>
</evidence>
<dbReference type="EMBL" id="CP048409">
    <property type="protein sequence ID" value="QIA06442.1"/>
    <property type="molecule type" value="Genomic_DNA"/>
</dbReference>
<protein>
    <submittedName>
        <fullName evidence="1">Uncharacterized protein</fullName>
    </submittedName>
</protein>
<dbReference type="AlphaFoldDB" id="A0A6C0R930"/>
<accession>A0A6C0R930</accession>
<organism evidence="1 2">
    <name type="scientific">Draconibacterium halophilum</name>
    <dbReference type="NCBI Taxonomy" id="2706887"/>
    <lineage>
        <taxon>Bacteria</taxon>
        <taxon>Pseudomonadati</taxon>
        <taxon>Bacteroidota</taxon>
        <taxon>Bacteroidia</taxon>
        <taxon>Marinilabiliales</taxon>
        <taxon>Prolixibacteraceae</taxon>
        <taxon>Draconibacterium</taxon>
    </lineage>
</organism>
<reference evidence="1 2" key="1">
    <citation type="submission" date="2020-02" db="EMBL/GenBank/DDBJ databases">
        <title>Genome sequencing for Draconibacterium sp. strain M1.</title>
        <authorList>
            <person name="Park S.-J."/>
        </authorList>
    </citation>
    <scope>NUCLEOTIDE SEQUENCE [LARGE SCALE GENOMIC DNA]</scope>
    <source>
        <strain evidence="1 2">M1</strain>
    </source>
</reference>
<dbReference type="Proteomes" id="UP000474630">
    <property type="component" value="Chromosome"/>
</dbReference>
<keyword evidence="2" id="KW-1185">Reference proteome</keyword>
<name>A0A6C0R930_9BACT</name>
<dbReference type="KEGG" id="drc:G0Q07_01270"/>